<comment type="caution">
    <text evidence="14">The sequence shown here is derived from an EMBL/GenBank/DDBJ whole genome shotgun (WGS) entry which is preliminary data.</text>
</comment>
<feature type="transmembrane region" description="Helical" evidence="13">
    <location>
        <begin position="374"/>
        <end position="394"/>
    </location>
</feature>
<dbReference type="GO" id="GO:0015095">
    <property type="term" value="F:magnesium ion transmembrane transporter activity"/>
    <property type="evidence" value="ECO:0007669"/>
    <property type="project" value="TreeGrafter"/>
</dbReference>
<keyword evidence="4" id="KW-0813">Transport</keyword>
<evidence type="ECO:0000256" key="11">
    <source>
        <dbReference type="ARBA" id="ARBA00023136"/>
    </source>
</evidence>
<evidence type="ECO:0000256" key="7">
    <source>
        <dbReference type="ARBA" id="ARBA00022692"/>
    </source>
</evidence>
<evidence type="ECO:0000313" key="15">
    <source>
        <dbReference type="Proteomes" id="UP000216991"/>
    </source>
</evidence>
<dbReference type="Gene3D" id="1.20.58.340">
    <property type="entry name" value="Magnesium transport protein CorA, transmembrane region"/>
    <property type="match status" value="1"/>
</dbReference>
<keyword evidence="10" id="KW-0406">Ion transport</keyword>
<evidence type="ECO:0000256" key="10">
    <source>
        <dbReference type="ARBA" id="ARBA00023065"/>
    </source>
</evidence>
<dbReference type="GO" id="GO:0005886">
    <property type="term" value="C:plasma membrane"/>
    <property type="evidence" value="ECO:0007669"/>
    <property type="project" value="UniProtKB-SubCell"/>
</dbReference>
<feature type="transmembrane region" description="Helical" evidence="13">
    <location>
        <begin position="338"/>
        <end position="362"/>
    </location>
</feature>
<organism evidence="14 15">
    <name type="scientific">Sandarakinorhabdus cyanobacteriorum</name>
    <dbReference type="NCBI Taxonomy" id="1981098"/>
    <lineage>
        <taxon>Bacteria</taxon>
        <taxon>Pseudomonadati</taxon>
        <taxon>Pseudomonadota</taxon>
        <taxon>Alphaproteobacteria</taxon>
        <taxon>Sphingomonadales</taxon>
        <taxon>Sphingosinicellaceae</taxon>
        <taxon>Sandarakinorhabdus</taxon>
    </lineage>
</organism>
<dbReference type="InterPro" id="IPR050829">
    <property type="entry name" value="CorA_MIT"/>
</dbReference>
<dbReference type="Gene3D" id="3.30.460.20">
    <property type="entry name" value="CorA soluble domain-like"/>
    <property type="match status" value="1"/>
</dbReference>
<sequence>MLSPVINSRMIASALVQWVNRTNQWWRSTRRGGGASMPGGGVSSGGAVLAMVILSCCSGEVAKGLHWAAKFAMICPMLRIFSATGNRILGDGEALPADAVWIDLLNPTPAEEALVEAALGFDVPTADDMAEIETSSRLYIDNDAIVMTVTLATGIITEHPETCAVSFVLGRHHLVTVRYHEVRSFDRFAALVTRSPETCAGPAMALMALIDTIVDRLADGFEHIGREVDAISRAAFRRVDVTEPGRQQRRSNLALQALLTRLGGAQDALSKARESSVSLTRALSFLQFAAPKDAGLAAQIKTQLRDLASLSDQATYIGGNLTFLLDATLGLISIEQNAVFKIFSVASIIFLPPTLVAGIYGMNFAHMPELQWLWGYPMALGIMLAAAILPYALFRWRGWL</sequence>
<evidence type="ECO:0000313" key="14">
    <source>
        <dbReference type="EMBL" id="OYQ27078.1"/>
    </source>
</evidence>
<evidence type="ECO:0000256" key="2">
    <source>
        <dbReference type="ARBA" id="ARBA00009765"/>
    </source>
</evidence>
<name>A0A255YD08_9SPHN</name>
<dbReference type="PANTHER" id="PTHR47685">
    <property type="entry name" value="MAGNESIUM TRANSPORT PROTEIN CORA"/>
    <property type="match status" value="1"/>
</dbReference>
<dbReference type="EMBL" id="NOXT01000115">
    <property type="protein sequence ID" value="OYQ27078.1"/>
    <property type="molecule type" value="Genomic_DNA"/>
</dbReference>
<keyword evidence="9 13" id="KW-1133">Transmembrane helix</keyword>
<evidence type="ECO:0000256" key="3">
    <source>
        <dbReference type="ARBA" id="ARBA00019439"/>
    </source>
</evidence>
<dbReference type="Proteomes" id="UP000216991">
    <property type="component" value="Unassembled WGS sequence"/>
</dbReference>
<evidence type="ECO:0000256" key="8">
    <source>
        <dbReference type="ARBA" id="ARBA00022842"/>
    </source>
</evidence>
<keyword evidence="5" id="KW-1003">Cell membrane</keyword>
<evidence type="ECO:0000256" key="12">
    <source>
        <dbReference type="ARBA" id="ARBA00034269"/>
    </source>
</evidence>
<keyword evidence="11 13" id="KW-0472">Membrane</keyword>
<evidence type="ECO:0000256" key="9">
    <source>
        <dbReference type="ARBA" id="ARBA00022989"/>
    </source>
</evidence>
<evidence type="ECO:0000256" key="13">
    <source>
        <dbReference type="SAM" id="Phobius"/>
    </source>
</evidence>
<dbReference type="InterPro" id="IPR045863">
    <property type="entry name" value="CorA_TM1_TM2"/>
</dbReference>
<dbReference type="Pfam" id="PF01544">
    <property type="entry name" value="CorA"/>
    <property type="match status" value="1"/>
</dbReference>
<comment type="similarity">
    <text evidence="2">Belongs to the CorA metal ion transporter (MIT) (TC 1.A.35) family.</text>
</comment>
<dbReference type="FunFam" id="1.20.58.340:FF:000001">
    <property type="entry name" value="Magnesium transport protein CorA"/>
    <property type="match status" value="1"/>
</dbReference>
<accession>A0A255YD08</accession>
<evidence type="ECO:0000256" key="5">
    <source>
        <dbReference type="ARBA" id="ARBA00022475"/>
    </source>
</evidence>
<dbReference type="GO" id="GO:0015087">
    <property type="term" value="F:cobalt ion transmembrane transporter activity"/>
    <property type="evidence" value="ECO:0007669"/>
    <property type="project" value="TreeGrafter"/>
</dbReference>
<comment type="catalytic activity">
    <reaction evidence="12">
        <text>Mg(2+)(in) = Mg(2+)(out)</text>
        <dbReference type="Rhea" id="RHEA:29827"/>
        <dbReference type="ChEBI" id="CHEBI:18420"/>
    </reaction>
</comment>
<keyword evidence="7 13" id="KW-0812">Transmembrane</keyword>
<keyword evidence="6" id="KW-0997">Cell inner membrane</keyword>
<comment type="subcellular location">
    <subcellularLocation>
        <location evidence="1">Cell inner membrane</location>
        <topology evidence="1">Multi-pass membrane protein</topology>
    </subcellularLocation>
</comment>
<keyword evidence="15" id="KW-1185">Reference proteome</keyword>
<keyword evidence="8" id="KW-0460">Magnesium</keyword>
<protein>
    <recommendedName>
        <fullName evidence="3">Magnesium transport protein CorA</fullName>
    </recommendedName>
</protein>
<dbReference type="AlphaFoldDB" id="A0A255YD08"/>
<reference evidence="14 15" key="1">
    <citation type="submission" date="2017-07" db="EMBL/GenBank/DDBJ databases">
        <title>Sandarakinorhabdus cyanobacteriorum sp. nov., a novel bacterium isolated from cyanobacterial aggregates in a eutrophic lake.</title>
        <authorList>
            <person name="Cai H."/>
        </authorList>
    </citation>
    <scope>NUCLEOTIDE SEQUENCE [LARGE SCALE GENOMIC DNA]</scope>
    <source>
        <strain evidence="14 15">TH057</strain>
    </source>
</reference>
<dbReference type="CDD" id="cd12837">
    <property type="entry name" value="EcCorA-like_u1"/>
    <property type="match status" value="1"/>
</dbReference>
<dbReference type="SUPFAM" id="SSF144083">
    <property type="entry name" value="Magnesium transport protein CorA, transmembrane region"/>
    <property type="match status" value="1"/>
</dbReference>
<dbReference type="InterPro" id="IPR002523">
    <property type="entry name" value="MgTranspt_CorA/ZnTranspt_ZntB"/>
</dbReference>
<proteinExistence type="inferred from homology"/>
<evidence type="ECO:0000256" key="1">
    <source>
        <dbReference type="ARBA" id="ARBA00004429"/>
    </source>
</evidence>
<dbReference type="PANTHER" id="PTHR47685:SF1">
    <property type="entry name" value="MAGNESIUM TRANSPORT PROTEIN CORA"/>
    <property type="match status" value="1"/>
</dbReference>
<evidence type="ECO:0000256" key="6">
    <source>
        <dbReference type="ARBA" id="ARBA00022519"/>
    </source>
</evidence>
<dbReference type="OrthoDB" id="9803416at2"/>
<dbReference type="GO" id="GO:0015099">
    <property type="term" value="F:nickel cation transmembrane transporter activity"/>
    <property type="evidence" value="ECO:0007669"/>
    <property type="project" value="TreeGrafter"/>
</dbReference>
<gene>
    <name evidence="14" type="ORF">CHU93_11240</name>
</gene>
<evidence type="ECO:0000256" key="4">
    <source>
        <dbReference type="ARBA" id="ARBA00022448"/>
    </source>
</evidence>
<dbReference type="SUPFAM" id="SSF143865">
    <property type="entry name" value="CorA soluble domain-like"/>
    <property type="match status" value="1"/>
</dbReference>
<dbReference type="InterPro" id="IPR045861">
    <property type="entry name" value="CorA_cytoplasmic_dom"/>
</dbReference>